<keyword evidence="9" id="KW-0378">Hydrolase</keyword>
<evidence type="ECO:0000256" key="4">
    <source>
        <dbReference type="ARBA" id="ARBA00022475"/>
    </source>
</evidence>
<name>A0A2M8KSI2_9BACT</name>
<dbReference type="AlphaFoldDB" id="A0A2M8KSI2"/>
<dbReference type="SUPFAM" id="SSF53955">
    <property type="entry name" value="Lysozyme-like"/>
    <property type="match status" value="1"/>
</dbReference>
<comment type="similarity">
    <text evidence="2">In the C-terminal section; belongs to the transpeptidase family.</text>
</comment>
<dbReference type="GO" id="GO:0006508">
    <property type="term" value="P:proteolysis"/>
    <property type="evidence" value="ECO:0007669"/>
    <property type="project" value="UniProtKB-KW"/>
</dbReference>
<keyword evidence="4" id="KW-1003">Cell membrane</keyword>
<accession>A0A2M8KSI2</accession>
<sequence length="749" mass="84029">MIQFLPMMGILRDFCINLLTVFARLIILLGEGVLFLFRTMVNSAQSVLMSTKQFLVGFYTNSIQSVSRILWNVVKKKNVKKRHVSVVFLLLMYRVRYFLIGFMFALLLIFVKSSIDFINNLPNLSLLETYQSGLSTHIYDRNGKLLYEIFREQNRTPVKLDTLPKYITWATIATEDKNFYYHSGVSLVGGVLRALRENIVTKNKLQGGSTITQQLVKSSLLTPERTVERKVKEIVLAMMAERKYNKDQILEMYLNQVPYGGTAWGIEEASKMYFGKHAKDVSLAQAAFLAGLPQAPSLYSPYINPHAALVRQHEVLYSMYADNYITRVQYDAALKVKLKFKKPQETILAPHFVFYVKQLLEEEYGQRRIQEGGLNVYTTLDYHIQKEAENILNAELDSLSGLNVGNGAILVTRPSTGEILAMVGSRSYFDIHDGAFNVTTAMRQPGSSIKPITYTLALKDGMTASTLINDNPISFENPGSPPYRPVNYDGKYHGLVPLRYALANSYNVPAVLTLRQVGVDNMARFANKLGITSWDNASNRYGLSLTLGGAEVNMIEFATAYGTIRNLGIRKDVMAIQKIENSIGETIYTNTDNGYRVMREDEPFIIADILSDNIARSLAFGPNSPLNFGDGLVSVKTGTTDEKRDNWTVGYTRPTITNNHSDVLVMVWVGNNNNTPMNPALTSGITGAAPIWRKLIEQIVSKSFFTEKVYVPEGVIKKKCYFGRDEYFVQGTQSSSSCAGYTPSTTPKT</sequence>
<evidence type="ECO:0000256" key="11">
    <source>
        <dbReference type="ARBA" id="ARBA00022984"/>
    </source>
</evidence>
<keyword evidence="12 17" id="KW-0472">Membrane</keyword>
<gene>
    <name evidence="20" type="ORF">COU88_02735</name>
</gene>
<keyword evidence="17" id="KW-0812">Transmembrane</keyword>
<dbReference type="SUPFAM" id="SSF56601">
    <property type="entry name" value="beta-lactamase/transpeptidase-like"/>
    <property type="match status" value="1"/>
</dbReference>
<feature type="domain" description="Glycosyl transferase family 51" evidence="19">
    <location>
        <begin position="143"/>
        <end position="319"/>
    </location>
</feature>
<dbReference type="GO" id="GO:0008955">
    <property type="term" value="F:peptidoglycan glycosyltransferase activity"/>
    <property type="evidence" value="ECO:0007669"/>
    <property type="project" value="UniProtKB-EC"/>
</dbReference>
<organism evidence="20 21">
    <name type="scientific">Candidatus Roizmanbacteria bacterium CG10_big_fil_rev_8_21_14_0_10_39_6</name>
    <dbReference type="NCBI Taxonomy" id="1974853"/>
    <lineage>
        <taxon>Bacteria</taxon>
        <taxon>Candidatus Roizmaniibacteriota</taxon>
    </lineage>
</organism>
<evidence type="ECO:0000256" key="7">
    <source>
        <dbReference type="ARBA" id="ARBA00022676"/>
    </source>
</evidence>
<dbReference type="EMBL" id="PFED01000114">
    <property type="protein sequence ID" value="PJE62860.1"/>
    <property type="molecule type" value="Genomic_DNA"/>
</dbReference>
<keyword evidence="11" id="KW-0573">Peptidoglycan synthesis</keyword>
<dbReference type="NCBIfam" id="TIGR02074">
    <property type="entry name" value="PBP_1a_fam"/>
    <property type="match status" value="1"/>
</dbReference>
<dbReference type="InterPro" id="IPR036950">
    <property type="entry name" value="PBP_transglycosylase"/>
</dbReference>
<reference evidence="21" key="1">
    <citation type="submission" date="2017-09" db="EMBL/GenBank/DDBJ databases">
        <title>Depth-based differentiation of microbial function through sediment-hosted aquifers and enrichment of novel symbionts in the deep terrestrial subsurface.</title>
        <authorList>
            <person name="Probst A.J."/>
            <person name="Ladd B."/>
            <person name="Jarett J.K."/>
            <person name="Geller-Mcgrath D.E."/>
            <person name="Sieber C.M.K."/>
            <person name="Emerson J.B."/>
            <person name="Anantharaman K."/>
            <person name="Thomas B.C."/>
            <person name="Malmstrom R."/>
            <person name="Stieglmeier M."/>
            <person name="Klingl A."/>
            <person name="Woyke T."/>
            <person name="Ryan C.M."/>
            <person name="Banfield J.F."/>
        </authorList>
    </citation>
    <scope>NUCLEOTIDE SEQUENCE [LARGE SCALE GENOMIC DNA]</scope>
</reference>
<evidence type="ECO:0000256" key="2">
    <source>
        <dbReference type="ARBA" id="ARBA00007090"/>
    </source>
</evidence>
<dbReference type="PANTHER" id="PTHR32282:SF11">
    <property type="entry name" value="PENICILLIN-BINDING PROTEIN 1B"/>
    <property type="match status" value="1"/>
</dbReference>
<evidence type="ECO:0000256" key="3">
    <source>
        <dbReference type="ARBA" id="ARBA00007739"/>
    </source>
</evidence>
<dbReference type="Proteomes" id="UP000229554">
    <property type="component" value="Unassembled WGS sequence"/>
</dbReference>
<evidence type="ECO:0000259" key="19">
    <source>
        <dbReference type="Pfam" id="PF00912"/>
    </source>
</evidence>
<evidence type="ECO:0000313" key="20">
    <source>
        <dbReference type="EMBL" id="PJE62860.1"/>
    </source>
</evidence>
<dbReference type="InterPro" id="IPR012338">
    <property type="entry name" value="Beta-lactam/transpept-like"/>
</dbReference>
<keyword evidence="7" id="KW-0328">Glycosyltransferase</keyword>
<evidence type="ECO:0000256" key="16">
    <source>
        <dbReference type="ARBA" id="ARBA00049902"/>
    </source>
</evidence>
<dbReference type="FunFam" id="1.10.3810.10:FF:000001">
    <property type="entry name" value="Penicillin-binding protein 1A"/>
    <property type="match status" value="1"/>
</dbReference>
<keyword evidence="17" id="KW-1133">Transmembrane helix</keyword>
<dbReference type="GO" id="GO:0071555">
    <property type="term" value="P:cell wall organization"/>
    <property type="evidence" value="ECO:0007669"/>
    <property type="project" value="UniProtKB-KW"/>
</dbReference>
<evidence type="ECO:0000256" key="14">
    <source>
        <dbReference type="ARBA" id="ARBA00023316"/>
    </source>
</evidence>
<dbReference type="GO" id="GO:0005886">
    <property type="term" value="C:plasma membrane"/>
    <property type="evidence" value="ECO:0007669"/>
    <property type="project" value="UniProtKB-SubCell"/>
</dbReference>
<dbReference type="GO" id="GO:0008658">
    <property type="term" value="F:penicillin binding"/>
    <property type="evidence" value="ECO:0007669"/>
    <property type="project" value="InterPro"/>
</dbReference>
<evidence type="ECO:0000256" key="10">
    <source>
        <dbReference type="ARBA" id="ARBA00022960"/>
    </source>
</evidence>
<dbReference type="GO" id="GO:0008360">
    <property type="term" value="P:regulation of cell shape"/>
    <property type="evidence" value="ECO:0007669"/>
    <property type="project" value="UniProtKB-KW"/>
</dbReference>
<evidence type="ECO:0000256" key="9">
    <source>
        <dbReference type="ARBA" id="ARBA00022801"/>
    </source>
</evidence>
<feature type="domain" description="Penicillin-binding protein transpeptidase" evidence="18">
    <location>
        <begin position="407"/>
        <end position="653"/>
    </location>
</feature>
<dbReference type="Pfam" id="PF00905">
    <property type="entry name" value="Transpeptidase"/>
    <property type="match status" value="1"/>
</dbReference>
<dbReference type="GO" id="GO:0030288">
    <property type="term" value="C:outer membrane-bounded periplasmic space"/>
    <property type="evidence" value="ECO:0007669"/>
    <property type="project" value="TreeGrafter"/>
</dbReference>
<evidence type="ECO:0000256" key="8">
    <source>
        <dbReference type="ARBA" id="ARBA00022679"/>
    </source>
</evidence>
<keyword evidence="5" id="KW-0121">Carboxypeptidase</keyword>
<evidence type="ECO:0000256" key="17">
    <source>
        <dbReference type="SAM" id="Phobius"/>
    </source>
</evidence>
<protein>
    <submittedName>
        <fullName evidence="20">Penicillin-binding protein</fullName>
    </submittedName>
</protein>
<dbReference type="InterPro" id="IPR050396">
    <property type="entry name" value="Glycosyltr_51/Transpeptidase"/>
</dbReference>
<dbReference type="InterPro" id="IPR023346">
    <property type="entry name" value="Lysozyme-like_dom_sf"/>
</dbReference>
<proteinExistence type="inferred from homology"/>
<evidence type="ECO:0000256" key="15">
    <source>
        <dbReference type="ARBA" id="ARBA00034000"/>
    </source>
</evidence>
<evidence type="ECO:0000256" key="13">
    <source>
        <dbReference type="ARBA" id="ARBA00023268"/>
    </source>
</evidence>
<dbReference type="PANTHER" id="PTHR32282">
    <property type="entry name" value="BINDING PROTEIN TRANSPEPTIDASE, PUTATIVE-RELATED"/>
    <property type="match status" value="1"/>
</dbReference>
<comment type="catalytic activity">
    <reaction evidence="15">
        <text>Preferential cleavage: (Ac)2-L-Lys-D-Ala-|-D-Ala. Also transpeptidation of peptidyl-alanyl moieties that are N-acyl substituents of D-alanine.</text>
        <dbReference type="EC" id="3.4.16.4"/>
    </reaction>
</comment>
<dbReference type="Gene3D" id="1.10.3810.10">
    <property type="entry name" value="Biosynthetic peptidoglycan transglycosylase-like"/>
    <property type="match status" value="1"/>
</dbReference>
<keyword evidence="10" id="KW-0133">Cell shape</keyword>
<comment type="subcellular location">
    <subcellularLocation>
        <location evidence="1">Cell membrane</location>
    </subcellularLocation>
</comment>
<dbReference type="InterPro" id="IPR001264">
    <property type="entry name" value="Glyco_trans_51"/>
</dbReference>
<evidence type="ECO:0000256" key="5">
    <source>
        <dbReference type="ARBA" id="ARBA00022645"/>
    </source>
</evidence>
<keyword evidence="14" id="KW-0961">Cell wall biogenesis/degradation</keyword>
<evidence type="ECO:0000256" key="1">
    <source>
        <dbReference type="ARBA" id="ARBA00004236"/>
    </source>
</evidence>
<dbReference type="InterPro" id="IPR001460">
    <property type="entry name" value="PCN-bd_Tpept"/>
</dbReference>
<dbReference type="GO" id="GO:0009252">
    <property type="term" value="P:peptidoglycan biosynthetic process"/>
    <property type="evidence" value="ECO:0007669"/>
    <property type="project" value="UniProtKB-KW"/>
</dbReference>
<evidence type="ECO:0000313" key="21">
    <source>
        <dbReference type="Proteomes" id="UP000229554"/>
    </source>
</evidence>
<feature type="transmembrane region" description="Helical" evidence="17">
    <location>
        <begin position="86"/>
        <end position="111"/>
    </location>
</feature>
<dbReference type="GO" id="GO:0009002">
    <property type="term" value="F:serine-type D-Ala-D-Ala carboxypeptidase activity"/>
    <property type="evidence" value="ECO:0007669"/>
    <property type="project" value="UniProtKB-EC"/>
</dbReference>
<comment type="caution">
    <text evidence="20">The sequence shown here is derived from an EMBL/GenBank/DDBJ whole genome shotgun (WGS) entry which is preliminary data.</text>
</comment>
<evidence type="ECO:0000259" key="18">
    <source>
        <dbReference type="Pfam" id="PF00905"/>
    </source>
</evidence>
<evidence type="ECO:0000256" key="12">
    <source>
        <dbReference type="ARBA" id="ARBA00023136"/>
    </source>
</evidence>
<keyword evidence="13" id="KW-0511">Multifunctional enzyme</keyword>
<keyword evidence="8" id="KW-0808">Transferase</keyword>
<comment type="catalytic activity">
    <reaction evidence="16">
        <text>[GlcNAc-(1-&gt;4)-Mur2Ac(oyl-L-Ala-gamma-D-Glu-L-Lys-D-Ala-D-Ala)](n)-di-trans,octa-cis-undecaprenyl diphosphate + beta-D-GlcNAc-(1-&gt;4)-Mur2Ac(oyl-L-Ala-gamma-D-Glu-L-Lys-D-Ala-D-Ala)-di-trans,octa-cis-undecaprenyl diphosphate = [GlcNAc-(1-&gt;4)-Mur2Ac(oyl-L-Ala-gamma-D-Glu-L-Lys-D-Ala-D-Ala)](n+1)-di-trans,octa-cis-undecaprenyl diphosphate + di-trans,octa-cis-undecaprenyl diphosphate + H(+)</text>
        <dbReference type="Rhea" id="RHEA:23708"/>
        <dbReference type="Rhea" id="RHEA-COMP:9602"/>
        <dbReference type="Rhea" id="RHEA-COMP:9603"/>
        <dbReference type="ChEBI" id="CHEBI:15378"/>
        <dbReference type="ChEBI" id="CHEBI:58405"/>
        <dbReference type="ChEBI" id="CHEBI:60033"/>
        <dbReference type="ChEBI" id="CHEBI:78435"/>
        <dbReference type="EC" id="2.4.99.28"/>
    </reaction>
</comment>
<feature type="transmembrane region" description="Helical" evidence="17">
    <location>
        <begin position="21"/>
        <end position="41"/>
    </location>
</feature>
<comment type="similarity">
    <text evidence="3">In the N-terminal section; belongs to the glycosyltransferase 51 family.</text>
</comment>
<dbReference type="Pfam" id="PF00912">
    <property type="entry name" value="Transgly"/>
    <property type="match status" value="1"/>
</dbReference>
<keyword evidence="6" id="KW-0645">Protease</keyword>
<evidence type="ECO:0000256" key="6">
    <source>
        <dbReference type="ARBA" id="ARBA00022670"/>
    </source>
</evidence>
<dbReference type="Gene3D" id="3.40.710.10">
    <property type="entry name" value="DD-peptidase/beta-lactamase superfamily"/>
    <property type="match status" value="1"/>
</dbReference>